<dbReference type="GO" id="GO:0006826">
    <property type="term" value="P:iron ion transport"/>
    <property type="evidence" value="ECO:0007669"/>
    <property type="project" value="TreeGrafter"/>
</dbReference>
<feature type="domain" description="FAD-binding FR-type" evidence="12">
    <location>
        <begin position="294"/>
        <end position="412"/>
    </location>
</feature>
<feature type="transmembrane region" description="Helical" evidence="11">
    <location>
        <begin position="155"/>
        <end position="177"/>
    </location>
</feature>
<dbReference type="PANTHER" id="PTHR32361:SF9">
    <property type="entry name" value="FERRIC REDUCTASE TRANSMEMBRANE COMPONENT 3-RELATED"/>
    <property type="match status" value="1"/>
</dbReference>
<dbReference type="Pfam" id="PF08022">
    <property type="entry name" value="FAD_binding_8"/>
    <property type="match status" value="1"/>
</dbReference>
<evidence type="ECO:0000256" key="4">
    <source>
        <dbReference type="ARBA" id="ARBA00022692"/>
    </source>
</evidence>
<dbReference type="GO" id="GO:0000293">
    <property type="term" value="F:ferric-chelate reductase activity"/>
    <property type="evidence" value="ECO:0007669"/>
    <property type="project" value="UniProtKB-ARBA"/>
</dbReference>
<evidence type="ECO:0000256" key="5">
    <source>
        <dbReference type="ARBA" id="ARBA00022982"/>
    </source>
</evidence>
<keyword evidence="6 11" id="KW-1133">Transmembrane helix</keyword>
<dbReference type="InterPro" id="IPR051410">
    <property type="entry name" value="Ferric/Cupric_Reductase"/>
</dbReference>
<evidence type="ECO:0000256" key="7">
    <source>
        <dbReference type="ARBA" id="ARBA00023002"/>
    </source>
</evidence>
<keyword evidence="8" id="KW-0406">Ion transport</keyword>
<keyword evidence="5" id="KW-0249">Electron transport</keyword>
<keyword evidence="10" id="KW-0325">Glycoprotein</keyword>
<evidence type="ECO:0000256" key="2">
    <source>
        <dbReference type="ARBA" id="ARBA00006278"/>
    </source>
</evidence>
<comment type="similarity">
    <text evidence="2">Belongs to the ferric reductase (FRE) family.</text>
</comment>
<dbReference type="PROSITE" id="PS51384">
    <property type="entry name" value="FAD_FR"/>
    <property type="match status" value="1"/>
</dbReference>
<dbReference type="AlphaFoldDB" id="A0A1X0QX49"/>
<feature type="transmembrane region" description="Helical" evidence="11">
    <location>
        <begin position="6"/>
        <end position="32"/>
    </location>
</feature>
<evidence type="ECO:0000256" key="9">
    <source>
        <dbReference type="ARBA" id="ARBA00023136"/>
    </source>
</evidence>
<proteinExistence type="inferred from homology"/>
<dbReference type="GO" id="GO:0015677">
    <property type="term" value="P:copper ion import"/>
    <property type="evidence" value="ECO:0007669"/>
    <property type="project" value="TreeGrafter"/>
</dbReference>
<organism evidence="13">
    <name type="scientific">Rhizopus microsporus var. microsporus</name>
    <dbReference type="NCBI Taxonomy" id="86635"/>
    <lineage>
        <taxon>Eukaryota</taxon>
        <taxon>Fungi</taxon>
        <taxon>Fungi incertae sedis</taxon>
        <taxon>Mucoromycota</taxon>
        <taxon>Mucoromycotina</taxon>
        <taxon>Mucoromycetes</taxon>
        <taxon>Mucorales</taxon>
        <taxon>Mucorineae</taxon>
        <taxon>Rhizopodaceae</taxon>
        <taxon>Rhizopus</taxon>
    </lineage>
</organism>
<reference evidence="13" key="1">
    <citation type="journal article" date="2016" name="Proc. Natl. Acad. Sci. U.S.A.">
        <title>Lipid metabolic changes in an early divergent fungus govern the establishment of a mutualistic symbiosis with endobacteria.</title>
        <authorList>
            <person name="Lastovetsky O.A."/>
            <person name="Gaspar M.L."/>
            <person name="Mondo S.J."/>
            <person name="LaButti K.M."/>
            <person name="Sandor L."/>
            <person name="Grigoriev I.V."/>
            <person name="Henry S.A."/>
            <person name="Pawlowska T.E."/>
        </authorList>
    </citation>
    <scope>NUCLEOTIDE SEQUENCE [LARGE SCALE GENOMIC DNA]</scope>
    <source>
        <strain evidence="13">ATCC 52814</strain>
    </source>
</reference>
<keyword evidence="7" id="KW-0560">Oxidoreductase</keyword>
<dbReference type="OrthoDB" id="4494341at2759"/>
<dbReference type="InterPro" id="IPR013112">
    <property type="entry name" value="FAD-bd_8"/>
</dbReference>
<dbReference type="GO" id="GO:0006879">
    <property type="term" value="P:intracellular iron ion homeostasis"/>
    <property type="evidence" value="ECO:0007669"/>
    <property type="project" value="TreeGrafter"/>
</dbReference>
<feature type="transmembrane region" description="Helical" evidence="11">
    <location>
        <begin position="108"/>
        <end position="134"/>
    </location>
</feature>
<dbReference type="Pfam" id="PF08030">
    <property type="entry name" value="NAD_binding_6"/>
    <property type="match status" value="1"/>
</dbReference>
<feature type="transmembrane region" description="Helical" evidence="11">
    <location>
        <begin position="263"/>
        <end position="290"/>
    </location>
</feature>
<dbReference type="VEuPathDB" id="FungiDB:BCV72DRAFT_17850"/>
<comment type="subcellular location">
    <subcellularLocation>
        <location evidence="1">Membrane</location>
        <topology evidence="1">Multi-pass membrane protein</topology>
    </subcellularLocation>
</comment>
<evidence type="ECO:0000313" key="13">
    <source>
        <dbReference type="EMBL" id="ORE04299.1"/>
    </source>
</evidence>
<evidence type="ECO:0000256" key="8">
    <source>
        <dbReference type="ARBA" id="ARBA00023065"/>
    </source>
</evidence>
<dbReference type="PANTHER" id="PTHR32361">
    <property type="entry name" value="FERRIC/CUPRIC REDUCTASE TRANSMEMBRANE COMPONENT"/>
    <property type="match status" value="1"/>
</dbReference>
<evidence type="ECO:0000256" key="11">
    <source>
        <dbReference type="SAM" id="Phobius"/>
    </source>
</evidence>
<gene>
    <name evidence="13" type="ORF">BCV72DRAFT_17850</name>
</gene>
<name>A0A1X0QX49_RHIZD</name>
<keyword evidence="4 11" id="KW-0812">Transmembrane</keyword>
<dbReference type="InterPro" id="IPR013121">
    <property type="entry name" value="Fe_red_NAD-bd_6"/>
</dbReference>
<dbReference type="Proteomes" id="UP000242414">
    <property type="component" value="Unassembled WGS sequence"/>
</dbReference>
<dbReference type="CDD" id="cd06186">
    <property type="entry name" value="NOX_Duox_like_FAD_NADP"/>
    <property type="match status" value="1"/>
</dbReference>
<accession>A0A1X0QX49</accession>
<evidence type="ECO:0000256" key="3">
    <source>
        <dbReference type="ARBA" id="ARBA00022448"/>
    </source>
</evidence>
<dbReference type="Gene3D" id="3.40.50.80">
    <property type="entry name" value="Nucleotide-binding domain of ferredoxin-NADP reductase (FNR) module"/>
    <property type="match status" value="1"/>
</dbReference>
<evidence type="ECO:0000256" key="1">
    <source>
        <dbReference type="ARBA" id="ARBA00004141"/>
    </source>
</evidence>
<feature type="transmembrane region" description="Helical" evidence="11">
    <location>
        <begin position="224"/>
        <end position="242"/>
    </location>
</feature>
<dbReference type="SUPFAM" id="SSF52343">
    <property type="entry name" value="Ferredoxin reductase-like, C-terminal NADP-linked domain"/>
    <property type="match status" value="1"/>
</dbReference>
<evidence type="ECO:0000256" key="10">
    <source>
        <dbReference type="ARBA" id="ARBA00023180"/>
    </source>
</evidence>
<dbReference type="Pfam" id="PF01794">
    <property type="entry name" value="Ferric_reduct"/>
    <property type="match status" value="1"/>
</dbReference>
<dbReference type="EMBL" id="KV921975">
    <property type="protein sequence ID" value="ORE04299.1"/>
    <property type="molecule type" value="Genomic_DNA"/>
</dbReference>
<dbReference type="Gene3D" id="2.40.30.10">
    <property type="entry name" value="Translation factors"/>
    <property type="match status" value="1"/>
</dbReference>
<sequence>MSRKSILIYFISGLFILAIFAQLNSYLALITLPNSHSKDDTAIQERYQREYKALIVYIICLSATCFILLLQSWLKQSHYNQQKLLGHPLTAKTATNRYNSWLQYEWRWFSTTLSLSFIIKLGTLIGVNIMLILISNDEDKHLMLQGRANRAAQLAVANTAAAVALSAKLSIIQRYFYGVEKTLSWHPWFGRIALVETLYHGAYQFQLNYARQNYDLILALTTNIRYMTGASLISAMIILVIGSHPLVRHISYRLFRLTHIGSFLVLILLGCLHHWVFYVFYAAVLGFWIIDQVDRSFEIEVCSLQAMPGNIVKIQATVPYTILSPIPGQFAFLSFSSSWIHAWIHSHPFSICRIDTVNGKDQDDDSEGIVHQALTFYIKVSGKRTLSLYQKAVDQEKVKMRISRPLGRPYLTIAGSEFGDFKTIVLVADGVGLAPWISVLQYVSEKKETIKTRSVYLIWSIHAIDTFYAFEEELVQFANSLQLLDLTIEIFITGDIEDNAESVRQFTFRYSRPNYSLLFDEIYENDVAVGVCAHEDKTVQIHNLALARSWAIHTERFQL</sequence>
<evidence type="ECO:0000259" key="12">
    <source>
        <dbReference type="PROSITE" id="PS51384"/>
    </source>
</evidence>
<keyword evidence="3" id="KW-0813">Transport</keyword>
<dbReference type="InterPro" id="IPR039261">
    <property type="entry name" value="FNR_nucleotide-bd"/>
</dbReference>
<protein>
    <recommendedName>
        <fullName evidence="12">FAD-binding FR-type domain-containing protein</fullName>
    </recommendedName>
</protein>
<dbReference type="InterPro" id="IPR017927">
    <property type="entry name" value="FAD-bd_FR_type"/>
</dbReference>
<dbReference type="GO" id="GO:0005886">
    <property type="term" value="C:plasma membrane"/>
    <property type="evidence" value="ECO:0007669"/>
    <property type="project" value="TreeGrafter"/>
</dbReference>
<feature type="transmembrane region" description="Helical" evidence="11">
    <location>
        <begin position="53"/>
        <end position="74"/>
    </location>
</feature>
<keyword evidence="9 11" id="KW-0472">Membrane</keyword>
<evidence type="ECO:0000256" key="6">
    <source>
        <dbReference type="ARBA" id="ARBA00022989"/>
    </source>
</evidence>
<dbReference type="InterPro" id="IPR013130">
    <property type="entry name" value="Fe3_Rdtase_TM_dom"/>
</dbReference>